<dbReference type="InterPro" id="IPR001463">
    <property type="entry name" value="Na/Ala_symport"/>
</dbReference>
<reference evidence="8" key="1">
    <citation type="journal article" date="2014" name="Front. Microbiol.">
        <title>High frequency of phylogenetically diverse reductive dehalogenase-homologous genes in deep subseafloor sedimentary metagenomes.</title>
        <authorList>
            <person name="Kawai M."/>
            <person name="Futagami T."/>
            <person name="Toyoda A."/>
            <person name="Takaki Y."/>
            <person name="Nishi S."/>
            <person name="Hori S."/>
            <person name="Arai W."/>
            <person name="Tsubouchi T."/>
            <person name="Morono Y."/>
            <person name="Uchiyama I."/>
            <person name="Ito T."/>
            <person name="Fujiyama A."/>
            <person name="Inagaki F."/>
            <person name="Takami H."/>
        </authorList>
    </citation>
    <scope>NUCLEOTIDE SEQUENCE</scope>
    <source>
        <strain evidence="8">Expedition CK06-06</strain>
    </source>
</reference>
<gene>
    <name evidence="8" type="ORF">S12H4_53623</name>
</gene>
<dbReference type="EMBL" id="BARW01034166">
    <property type="protein sequence ID" value="GAJ03826.1"/>
    <property type="molecule type" value="Genomic_DNA"/>
</dbReference>
<accession>X1UVB7</accession>
<evidence type="ECO:0008006" key="9">
    <source>
        <dbReference type="Google" id="ProtNLM"/>
    </source>
</evidence>
<comment type="caution">
    <text evidence="8">The sequence shown here is derived from an EMBL/GenBank/DDBJ whole genome shotgun (WGS) entry which is preliminary data.</text>
</comment>
<dbReference type="PANTHER" id="PTHR30330">
    <property type="entry name" value="AGSS FAMILY TRANSPORTER, SODIUM-ALANINE"/>
    <property type="match status" value="1"/>
</dbReference>
<sequence length="77" mass="8326">MGNIAGVATALSVGGPGAIFWMWILALLGMMTKTAEITLAVHYREVDEKGNLHGGPMFYIKKALGWSFLAIAMPFKL</sequence>
<protein>
    <recommendedName>
        <fullName evidence="9">Amino acid carrier protein</fullName>
    </recommendedName>
</protein>
<proteinExistence type="predicted"/>
<evidence type="ECO:0000256" key="1">
    <source>
        <dbReference type="ARBA" id="ARBA00004651"/>
    </source>
</evidence>
<organism evidence="8">
    <name type="scientific">marine sediment metagenome</name>
    <dbReference type="NCBI Taxonomy" id="412755"/>
    <lineage>
        <taxon>unclassified sequences</taxon>
        <taxon>metagenomes</taxon>
        <taxon>ecological metagenomes</taxon>
    </lineage>
</organism>
<evidence type="ECO:0000256" key="3">
    <source>
        <dbReference type="ARBA" id="ARBA00022475"/>
    </source>
</evidence>
<feature type="non-terminal residue" evidence="8">
    <location>
        <position position="77"/>
    </location>
</feature>
<dbReference type="GO" id="GO:0005886">
    <property type="term" value="C:plasma membrane"/>
    <property type="evidence" value="ECO:0007669"/>
    <property type="project" value="UniProtKB-SubCell"/>
</dbReference>
<dbReference type="Pfam" id="PF01235">
    <property type="entry name" value="Na_Ala_symp"/>
    <property type="match status" value="1"/>
</dbReference>
<feature type="transmembrane region" description="Helical" evidence="7">
    <location>
        <begin position="6"/>
        <end position="28"/>
    </location>
</feature>
<dbReference type="PANTHER" id="PTHR30330:SF3">
    <property type="entry name" value="TRANSCRIPTIONAL REGULATOR, LRP FAMILY"/>
    <property type="match status" value="1"/>
</dbReference>
<comment type="subcellular location">
    <subcellularLocation>
        <location evidence="1">Cell membrane</location>
        <topology evidence="1">Multi-pass membrane protein</topology>
    </subcellularLocation>
</comment>
<evidence type="ECO:0000256" key="4">
    <source>
        <dbReference type="ARBA" id="ARBA00022692"/>
    </source>
</evidence>
<evidence type="ECO:0000256" key="6">
    <source>
        <dbReference type="ARBA" id="ARBA00023136"/>
    </source>
</evidence>
<keyword evidence="2" id="KW-0813">Transport</keyword>
<keyword evidence="4 7" id="KW-0812">Transmembrane</keyword>
<keyword evidence="3" id="KW-1003">Cell membrane</keyword>
<dbReference type="AlphaFoldDB" id="X1UVB7"/>
<keyword evidence="6 7" id="KW-0472">Membrane</keyword>
<name>X1UVB7_9ZZZZ</name>
<keyword evidence="5 7" id="KW-1133">Transmembrane helix</keyword>
<dbReference type="GO" id="GO:0005283">
    <property type="term" value="F:amino acid:sodium symporter activity"/>
    <property type="evidence" value="ECO:0007669"/>
    <property type="project" value="InterPro"/>
</dbReference>
<dbReference type="PROSITE" id="PS00873">
    <property type="entry name" value="NA_ALANINE_SYMP"/>
    <property type="match status" value="1"/>
</dbReference>
<evidence type="ECO:0000256" key="2">
    <source>
        <dbReference type="ARBA" id="ARBA00022448"/>
    </source>
</evidence>
<evidence type="ECO:0000256" key="5">
    <source>
        <dbReference type="ARBA" id="ARBA00022989"/>
    </source>
</evidence>
<evidence type="ECO:0000313" key="8">
    <source>
        <dbReference type="EMBL" id="GAJ03826.1"/>
    </source>
</evidence>
<evidence type="ECO:0000256" key="7">
    <source>
        <dbReference type="SAM" id="Phobius"/>
    </source>
</evidence>